<evidence type="ECO:0000313" key="7">
    <source>
        <dbReference type="EMBL" id="KXS31282.1"/>
    </source>
</evidence>
<evidence type="ECO:0000256" key="2">
    <source>
        <dbReference type="ARBA" id="ARBA00022801"/>
    </source>
</evidence>
<proteinExistence type="inferred from homology"/>
<dbReference type="InterPro" id="IPR048650">
    <property type="entry name" value="ISOA1-3-like_C"/>
</dbReference>
<evidence type="ECO:0000256" key="5">
    <source>
        <dbReference type="SAM" id="MobiDB-lite"/>
    </source>
</evidence>
<dbReference type="InterPro" id="IPR017853">
    <property type="entry name" value="GH"/>
</dbReference>
<dbReference type="InterPro" id="IPR014756">
    <property type="entry name" value="Ig_E-set"/>
</dbReference>
<dbReference type="GO" id="GO:0005980">
    <property type="term" value="P:glycogen catabolic process"/>
    <property type="evidence" value="ECO:0007669"/>
    <property type="project" value="InterPro"/>
</dbReference>
<dbReference type="Gene3D" id="2.60.40.1180">
    <property type="entry name" value="Golgi alpha-mannosidase II"/>
    <property type="match status" value="1"/>
</dbReference>
<dbReference type="CDD" id="cd11326">
    <property type="entry name" value="AmyAc_Glg_debranch"/>
    <property type="match status" value="1"/>
</dbReference>
<dbReference type="GO" id="GO:0004135">
    <property type="term" value="F:amylo-alpha-1,6-glucosidase activity"/>
    <property type="evidence" value="ECO:0007669"/>
    <property type="project" value="InterPro"/>
</dbReference>
<organism evidence="7 8">
    <name type="scientific">Candidatus Gallionella acididurans</name>
    <dbReference type="NCBI Taxonomy" id="1796491"/>
    <lineage>
        <taxon>Bacteria</taxon>
        <taxon>Pseudomonadati</taxon>
        <taxon>Pseudomonadota</taxon>
        <taxon>Betaproteobacteria</taxon>
        <taxon>Nitrosomonadales</taxon>
        <taxon>Gallionellaceae</taxon>
        <taxon>Gallionella</taxon>
    </lineage>
</organism>
<evidence type="ECO:0000259" key="6">
    <source>
        <dbReference type="SMART" id="SM00642"/>
    </source>
</evidence>
<dbReference type="Pfam" id="PF02922">
    <property type="entry name" value="CBM_48"/>
    <property type="match status" value="1"/>
</dbReference>
<dbReference type="Gene3D" id="3.20.20.80">
    <property type="entry name" value="Glycosidases"/>
    <property type="match status" value="1"/>
</dbReference>
<dbReference type="FunFam" id="3.20.20.80:FF:000054">
    <property type="entry name" value="Glycogen debranching enzyme"/>
    <property type="match status" value="1"/>
</dbReference>
<dbReference type="Proteomes" id="UP000070578">
    <property type="component" value="Unassembled WGS sequence"/>
</dbReference>
<gene>
    <name evidence="7" type="ORF">AWT59_2594</name>
</gene>
<protein>
    <submittedName>
        <fullName evidence="7">Glycogen debranching enzyme</fullName>
    </submittedName>
</protein>
<sequence length="711" mass="80110">MKTPERPLHDYVAEVSEHTEVRRGVPLPLGPHESDGGVNFALFSRHATRIRLELFDQPEDAKPSRVVDFDHARNRTGEVWHVWLAGIRPGQLYAYRVDGPYQPEQGHRFNFNRLLLDPFATAISPLPDWDFGPARGYDSSAQEQGPSKLDDAGAMPKCVFTREHFHWHDDQPLKHPWSKTVIYETHVRGFTVHSSSGVEHPGTYRGLMEKIPYLKELGVTAVELMPVHEFNEHEVQGINPQTGKRLKNYWGYDPVTFLAPKASYSSAGGLGQQTLEFKEMVRALHHAGIEVILDVVFNHTAEGNELGPTLCFRGIDNAIFYMLEADRRYYRNYAGTGNTINTNHPVMRDHILGALRYWVVEMHVDGFRFDLASILGRDGTGKLLANAPLLERIAEDPILRDVKIIAEAWDAAGAYEVGSFSERRWAEWNGRYRDDVRRFWRGDDGMLGLFASRICGSADIYARSGKGPEGSINFVTCHDGFTLNDLVSYRDKHNEENGENSRDGTDENLSENYGAEGATTDAGIEALRKTQIKNFLLTLLISRGVPMLLGGDEFRRTQGGNNNAYCQDNETSWYDWSYPEQHKEISRFTRGMIAFRSAHPILSKEQFYTDDEIQWFGPRGGLPDWTDPKQKQFACLINEDKQGALYLMFNAGTDAVDLGLPTLPSGVRWHLAVDTGRAAPQDLFAAGEEALCADQQTCRLSSRSSAILVAR</sequence>
<reference evidence="7 8" key="2">
    <citation type="submission" date="2016-03" db="EMBL/GenBank/DDBJ databases">
        <title>New uncultured bacterium of the family Gallionellaceae from acid mine drainage: description and reconstruction of genome based on metagenomic analysis of microbial community.</title>
        <authorList>
            <person name="Kadnikov V."/>
            <person name="Ivasenko D."/>
            <person name="Beletsky A."/>
            <person name="Mardanov A."/>
            <person name="Danilova E."/>
            <person name="Pimenov N."/>
            <person name="Karnachuk O."/>
            <person name="Ravin N."/>
        </authorList>
    </citation>
    <scope>NUCLEOTIDE SEQUENCE [LARGE SCALE GENOMIC DNA]</scope>
    <source>
        <strain evidence="7">ShG14-8</strain>
    </source>
</reference>
<dbReference type="SUPFAM" id="SSF51011">
    <property type="entry name" value="Glycosyl hydrolase domain"/>
    <property type="match status" value="1"/>
</dbReference>
<keyword evidence="4" id="KW-0326">Glycosidase</keyword>
<dbReference type="EMBL" id="LSLI01000085">
    <property type="protein sequence ID" value="KXS31282.1"/>
    <property type="molecule type" value="Genomic_DNA"/>
</dbReference>
<dbReference type="GO" id="GO:0019156">
    <property type="term" value="F:isoamylase activity"/>
    <property type="evidence" value="ECO:0007669"/>
    <property type="project" value="UniProtKB-ARBA"/>
</dbReference>
<dbReference type="InterPro" id="IPR013783">
    <property type="entry name" value="Ig-like_fold"/>
</dbReference>
<dbReference type="PATRIC" id="fig|1796491.3.peg.2826"/>
<evidence type="ECO:0000256" key="3">
    <source>
        <dbReference type="ARBA" id="ARBA00022946"/>
    </source>
</evidence>
<evidence type="ECO:0000256" key="1">
    <source>
        <dbReference type="ARBA" id="ARBA00008061"/>
    </source>
</evidence>
<feature type="compositionally biased region" description="Basic and acidic residues" evidence="5">
    <location>
        <begin position="493"/>
        <end position="505"/>
    </location>
</feature>
<dbReference type="AlphaFoldDB" id="A0A139BQQ0"/>
<comment type="caution">
    <text evidence="7">The sequence shown here is derived from an EMBL/GenBank/DDBJ whole genome shotgun (WGS) entry which is preliminary data.</text>
</comment>
<dbReference type="PANTHER" id="PTHR43002">
    <property type="entry name" value="GLYCOGEN DEBRANCHING ENZYME"/>
    <property type="match status" value="1"/>
</dbReference>
<dbReference type="InterPro" id="IPR011837">
    <property type="entry name" value="Glycogen_debranch_GlgX"/>
</dbReference>
<dbReference type="InterPro" id="IPR006047">
    <property type="entry name" value="GH13_cat_dom"/>
</dbReference>
<evidence type="ECO:0000313" key="8">
    <source>
        <dbReference type="Proteomes" id="UP000070578"/>
    </source>
</evidence>
<dbReference type="Pfam" id="PF00128">
    <property type="entry name" value="Alpha-amylase"/>
    <property type="match status" value="1"/>
</dbReference>
<dbReference type="Pfam" id="PF21156">
    <property type="entry name" value="ISOA1-3_C"/>
    <property type="match status" value="1"/>
</dbReference>
<reference evidence="7 8" key="1">
    <citation type="submission" date="2016-02" db="EMBL/GenBank/DDBJ databases">
        <authorList>
            <person name="Wen L."/>
            <person name="He K."/>
            <person name="Yang H."/>
        </authorList>
    </citation>
    <scope>NUCLEOTIDE SEQUENCE [LARGE SCALE GENOMIC DNA]</scope>
    <source>
        <strain evidence="7">ShG14-8</strain>
    </source>
</reference>
<name>A0A139BQQ0_9PROT</name>
<dbReference type="SUPFAM" id="SSF81296">
    <property type="entry name" value="E set domains"/>
    <property type="match status" value="1"/>
</dbReference>
<dbReference type="InterPro" id="IPR044505">
    <property type="entry name" value="GlgX_Isoamylase_N_E_set"/>
</dbReference>
<dbReference type="InterPro" id="IPR004193">
    <property type="entry name" value="Glyco_hydro_13_N"/>
</dbReference>
<dbReference type="SUPFAM" id="SSF51445">
    <property type="entry name" value="(Trans)glycosidases"/>
    <property type="match status" value="1"/>
</dbReference>
<dbReference type="NCBIfam" id="TIGR02100">
    <property type="entry name" value="glgX_debranch"/>
    <property type="match status" value="1"/>
</dbReference>
<dbReference type="InterPro" id="IPR013780">
    <property type="entry name" value="Glyco_hydro_b"/>
</dbReference>
<accession>A0A139BQQ0</accession>
<evidence type="ECO:0000256" key="4">
    <source>
        <dbReference type="ARBA" id="ARBA00023295"/>
    </source>
</evidence>
<dbReference type="Gene3D" id="2.60.40.10">
    <property type="entry name" value="Immunoglobulins"/>
    <property type="match status" value="1"/>
</dbReference>
<feature type="region of interest" description="Disordered" evidence="5">
    <location>
        <begin position="493"/>
        <end position="515"/>
    </location>
</feature>
<keyword evidence="3" id="KW-0809">Transit peptide</keyword>
<dbReference type="SMART" id="SM00642">
    <property type="entry name" value="Aamy"/>
    <property type="match status" value="1"/>
</dbReference>
<dbReference type="CDD" id="cd02856">
    <property type="entry name" value="E_set_GDE_Isoamylase_N"/>
    <property type="match status" value="1"/>
</dbReference>
<keyword evidence="2" id="KW-0378">Hydrolase</keyword>
<comment type="similarity">
    <text evidence="1">Belongs to the glycosyl hydrolase 13 family.</text>
</comment>
<feature type="domain" description="Glycosyl hydrolase family 13 catalytic" evidence="6">
    <location>
        <begin position="184"/>
        <end position="596"/>
    </location>
</feature>